<feature type="compositionally biased region" description="Polar residues" evidence="1">
    <location>
        <begin position="164"/>
        <end position="179"/>
    </location>
</feature>
<sequence length="428" mass="47164">MGSLSRTQATMGGVSYAQQIPLYGQQSPSGYEQQSQTPYYKPQSQQQQQHPYYAQQPPSQTHMLSLLISNNSRNLPKSPSPSVKSKPTEASLPLSWTMKRFLEPLGSSNSETEHCQYSLQDGASPLPLSELTITGSGDEEPLCSKDGSSFLDESVLSPGIPITKESSLCDSSASGSNSPGPFKPKETGTRHVTFSDSPKGARTVQRQRRIAFYDGDVSEEDDYAKHDGIRFKKGVKSKGQKKAEVSCDVTITTTPAEDSDENLEKEFATHVYNDSVPSSFKNLTEGAVEHIVDSPFLPVKSFDYSNVPEVHPTHLSLKDFREAQVESKRSPKLEHKAVTRVKSLMSIEYHGISRQKNEDHGACSRTSGRVLPHIQKNEPQENPLGQRDTEAITLIRNENESFGLDLEISATPLRVVITNLRPGGVAER</sequence>
<evidence type="ECO:0000313" key="2">
    <source>
        <dbReference type="EMBL" id="KAH0627861.1"/>
    </source>
</evidence>
<evidence type="ECO:0000313" key="3">
    <source>
        <dbReference type="Proteomes" id="UP000826234"/>
    </source>
</evidence>
<protein>
    <submittedName>
        <fullName evidence="2">Uncharacterized protein</fullName>
    </submittedName>
</protein>
<feature type="compositionally biased region" description="Low complexity" evidence="1">
    <location>
        <begin position="33"/>
        <end position="85"/>
    </location>
</feature>
<accession>A0ABQ7TEL8</accession>
<name>A0ABQ7TEL8_PHRPL</name>
<organism evidence="2 3">
    <name type="scientific">Phrynosoma platyrhinos</name>
    <name type="common">Desert horned lizard</name>
    <dbReference type="NCBI Taxonomy" id="52577"/>
    <lineage>
        <taxon>Eukaryota</taxon>
        <taxon>Metazoa</taxon>
        <taxon>Chordata</taxon>
        <taxon>Craniata</taxon>
        <taxon>Vertebrata</taxon>
        <taxon>Euteleostomi</taxon>
        <taxon>Lepidosauria</taxon>
        <taxon>Squamata</taxon>
        <taxon>Bifurcata</taxon>
        <taxon>Unidentata</taxon>
        <taxon>Episquamata</taxon>
        <taxon>Toxicofera</taxon>
        <taxon>Iguania</taxon>
        <taxon>Phrynosomatidae</taxon>
        <taxon>Phrynosomatinae</taxon>
        <taxon>Phrynosoma</taxon>
    </lineage>
</organism>
<gene>
    <name evidence="2" type="ORF">JD844_008386</name>
</gene>
<feature type="compositionally biased region" description="Polar residues" evidence="1">
    <location>
        <begin position="106"/>
        <end position="121"/>
    </location>
</feature>
<dbReference type="PANTHER" id="PTHR11324:SF16">
    <property type="entry name" value="PDZ DOMAIN-CONTAINING PROTEIN 2"/>
    <property type="match status" value="1"/>
</dbReference>
<evidence type="ECO:0000256" key="1">
    <source>
        <dbReference type="SAM" id="MobiDB-lite"/>
    </source>
</evidence>
<feature type="region of interest" description="Disordered" evidence="1">
    <location>
        <begin position="25"/>
        <end position="201"/>
    </location>
</feature>
<dbReference type="Proteomes" id="UP000826234">
    <property type="component" value="Unassembled WGS sequence"/>
</dbReference>
<proteinExistence type="predicted"/>
<dbReference type="PANTHER" id="PTHR11324">
    <property type="entry name" value="IL16-RELATED"/>
    <property type="match status" value="1"/>
</dbReference>
<comment type="caution">
    <text evidence="2">The sequence shown here is derived from an EMBL/GenBank/DDBJ whole genome shotgun (WGS) entry which is preliminary data.</text>
</comment>
<keyword evidence="3" id="KW-1185">Reference proteome</keyword>
<feature type="non-terminal residue" evidence="2">
    <location>
        <position position="428"/>
    </location>
</feature>
<dbReference type="EMBL" id="JAIPUX010000439">
    <property type="protein sequence ID" value="KAH0627861.1"/>
    <property type="molecule type" value="Genomic_DNA"/>
</dbReference>
<reference evidence="2 3" key="1">
    <citation type="journal article" date="2022" name="Gigascience">
        <title>A chromosome-level genome assembly and annotation of the desert horned lizard, Phrynosoma platyrhinos, provides insight into chromosomal rearrangements among reptiles.</title>
        <authorList>
            <person name="Koochekian N."/>
            <person name="Ascanio A."/>
            <person name="Farleigh K."/>
            <person name="Card D.C."/>
            <person name="Schield D.R."/>
            <person name="Castoe T.A."/>
            <person name="Jezkova T."/>
        </authorList>
    </citation>
    <scope>NUCLEOTIDE SEQUENCE [LARGE SCALE GENOMIC DNA]</scope>
    <source>
        <strain evidence="2">NK-2021</strain>
    </source>
</reference>